<gene>
    <name evidence="7" type="ORF">EZS28_000363</name>
</gene>
<evidence type="ECO:0000256" key="5">
    <source>
        <dbReference type="SAM" id="MobiDB-lite"/>
    </source>
</evidence>
<evidence type="ECO:0000256" key="4">
    <source>
        <dbReference type="PROSITE-ProRule" id="PRU00703"/>
    </source>
</evidence>
<reference evidence="7 8" key="1">
    <citation type="submission" date="2019-03" db="EMBL/GenBank/DDBJ databases">
        <title>Single cell metagenomics reveals metabolic interactions within the superorganism composed of flagellate Streblomastix strix and complex community of Bacteroidetes bacteria on its surface.</title>
        <authorList>
            <person name="Treitli S.C."/>
            <person name="Kolisko M."/>
            <person name="Husnik F."/>
            <person name="Keeling P."/>
            <person name="Hampl V."/>
        </authorList>
    </citation>
    <scope>NUCLEOTIDE SEQUENCE [LARGE SCALE GENOMIC DNA]</scope>
    <source>
        <strain evidence="7">ST1C</strain>
    </source>
</reference>
<feature type="domain" description="CBS" evidence="6">
    <location>
        <begin position="370"/>
        <end position="428"/>
    </location>
</feature>
<dbReference type="OrthoDB" id="449052at2759"/>
<dbReference type="Pfam" id="PF00571">
    <property type="entry name" value="CBS"/>
    <property type="match status" value="3"/>
</dbReference>
<sequence length="428" mass="49193">MSEEHNPFISVEDLPPLDITKEVQPIQDFLQRFTAFELVPESGKVVVLDVNLSVISALRILKSNRITSVPLWNSERNEYAGMFTVSDFNTILVLFCEECKTREALEKKMSSTILQQWQQTKKQIYDKEKSKSGELVRDPMSLYLTHVEATLYHSCRTLFDHKIHRAPIFEPVSNTILHIVTHARILRFLVWMQDCLLMNRTLRDLDLGIYENIACVKTNENVIQALQRMHERRISALPMIDSEDKVVGVFSMSDIRYLSISKIFTDLNTPVEEYIRRVQAQQNHLSSETIPRPIPQRNIDDSKNQSSTITPNSSQISQNWTIITSSSSSITSTIPSQQEPNTNSQLQQQDISSIQSSSHSAPLIVVKNTRNTLTLYYCRRDDKIKEVLAQLARRNIHRLVVVDDQMHVSGIVSVSDILRLFILKQSKR</sequence>
<organism evidence="7 8">
    <name type="scientific">Streblomastix strix</name>
    <dbReference type="NCBI Taxonomy" id="222440"/>
    <lineage>
        <taxon>Eukaryota</taxon>
        <taxon>Metamonada</taxon>
        <taxon>Preaxostyla</taxon>
        <taxon>Oxymonadida</taxon>
        <taxon>Streblomastigidae</taxon>
        <taxon>Streblomastix</taxon>
    </lineage>
</organism>
<dbReference type="InterPro" id="IPR046342">
    <property type="entry name" value="CBS_dom_sf"/>
</dbReference>
<dbReference type="AlphaFoldDB" id="A0A5J4XC60"/>
<feature type="domain" description="CBS" evidence="6">
    <location>
        <begin position="38"/>
        <end position="103"/>
    </location>
</feature>
<dbReference type="InterPro" id="IPR000644">
    <property type="entry name" value="CBS_dom"/>
</dbReference>
<dbReference type="SMART" id="SM00116">
    <property type="entry name" value="CBS"/>
    <property type="match status" value="4"/>
</dbReference>
<dbReference type="PANTHER" id="PTHR13780:SF35">
    <property type="entry name" value="LD22662P"/>
    <property type="match status" value="1"/>
</dbReference>
<dbReference type="PROSITE" id="PS51371">
    <property type="entry name" value="CBS"/>
    <property type="match status" value="3"/>
</dbReference>
<comment type="caution">
    <text evidence="7">The sequence shown here is derived from an EMBL/GenBank/DDBJ whole genome shotgun (WGS) entry which is preliminary data.</text>
</comment>
<feature type="region of interest" description="Disordered" evidence="5">
    <location>
        <begin position="331"/>
        <end position="352"/>
    </location>
</feature>
<name>A0A5J4XC60_9EUKA</name>
<evidence type="ECO:0000256" key="3">
    <source>
        <dbReference type="ARBA" id="ARBA00023122"/>
    </source>
</evidence>
<accession>A0A5J4XC60</accession>
<feature type="domain" description="CBS" evidence="6">
    <location>
        <begin position="209"/>
        <end position="267"/>
    </location>
</feature>
<evidence type="ECO:0000313" key="8">
    <source>
        <dbReference type="Proteomes" id="UP000324800"/>
    </source>
</evidence>
<dbReference type="EMBL" id="SNRW01000028">
    <property type="protein sequence ID" value="KAA6404109.1"/>
    <property type="molecule type" value="Genomic_DNA"/>
</dbReference>
<dbReference type="Gene3D" id="3.10.580.10">
    <property type="entry name" value="CBS-domain"/>
    <property type="match status" value="3"/>
</dbReference>
<dbReference type="Proteomes" id="UP000324800">
    <property type="component" value="Unassembled WGS sequence"/>
</dbReference>
<protein>
    <recommendedName>
        <fullName evidence="6">CBS domain-containing protein</fullName>
    </recommendedName>
</protein>
<feature type="region of interest" description="Disordered" evidence="5">
    <location>
        <begin position="282"/>
        <end position="315"/>
    </location>
</feature>
<evidence type="ECO:0000313" key="7">
    <source>
        <dbReference type="EMBL" id="KAA6404109.1"/>
    </source>
</evidence>
<evidence type="ECO:0000256" key="1">
    <source>
        <dbReference type="ARBA" id="ARBA00006750"/>
    </source>
</evidence>
<proteinExistence type="inferred from homology"/>
<keyword evidence="2" id="KW-0677">Repeat</keyword>
<evidence type="ECO:0000256" key="2">
    <source>
        <dbReference type="ARBA" id="ARBA00022737"/>
    </source>
</evidence>
<dbReference type="InterPro" id="IPR050511">
    <property type="entry name" value="AMPK_gamma/SDS23_families"/>
</dbReference>
<comment type="similarity">
    <text evidence="1">Belongs to the 5'-AMP-activated protein kinase gamma subunit family.</text>
</comment>
<evidence type="ECO:0000259" key="6">
    <source>
        <dbReference type="PROSITE" id="PS51371"/>
    </source>
</evidence>
<dbReference type="PANTHER" id="PTHR13780">
    <property type="entry name" value="AMP-ACTIVATED PROTEIN KINASE, GAMMA REGULATORY SUBUNIT"/>
    <property type="match status" value="1"/>
</dbReference>
<keyword evidence="3 4" id="KW-0129">CBS domain</keyword>
<dbReference type="SUPFAM" id="SSF54631">
    <property type="entry name" value="CBS-domain pair"/>
    <property type="match status" value="2"/>
</dbReference>